<dbReference type="SUPFAM" id="SSF52540">
    <property type="entry name" value="P-loop containing nucleoside triphosphate hydrolases"/>
    <property type="match status" value="1"/>
</dbReference>
<reference evidence="3" key="1">
    <citation type="submission" date="2020-02" db="EMBL/GenBank/DDBJ databases">
        <authorList>
            <person name="Meier V. D."/>
        </authorList>
    </citation>
    <scope>NUCLEOTIDE SEQUENCE</scope>
    <source>
        <strain evidence="3">AVDCRST_MAG63</strain>
    </source>
</reference>
<dbReference type="InterPro" id="IPR050921">
    <property type="entry name" value="T4SS_GSP_E_ATPase"/>
</dbReference>
<dbReference type="GO" id="GO:0005524">
    <property type="term" value="F:ATP binding"/>
    <property type="evidence" value="ECO:0007669"/>
    <property type="project" value="InterPro"/>
</dbReference>
<dbReference type="Pfam" id="PF00437">
    <property type="entry name" value="T2SSE"/>
    <property type="match status" value="1"/>
</dbReference>
<name>A0A6J4H9Q9_9BACT</name>
<dbReference type="PROSITE" id="PS00662">
    <property type="entry name" value="T2SP_E"/>
    <property type="match status" value="1"/>
</dbReference>
<organism evidence="3">
    <name type="scientific">uncultured Armatimonadetes bacterium</name>
    <dbReference type="NCBI Taxonomy" id="157466"/>
    <lineage>
        <taxon>Bacteria</taxon>
        <taxon>Bacillati</taxon>
        <taxon>Armatimonadota</taxon>
        <taxon>environmental samples</taxon>
    </lineage>
</organism>
<dbReference type="Gene3D" id="3.40.50.300">
    <property type="entry name" value="P-loop containing nucleotide triphosphate hydrolases"/>
    <property type="match status" value="1"/>
</dbReference>
<proteinExistence type="inferred from homology"/>
<dbReference type="GO" id="GO:0016887">
    <property type="term" value="F:ATP hydrolysis activity"/>
    <property type="evidence" value="ECO:0007669"/>
    <property type="project" value="InterPro"/>
</dbReference>
<protein>
    <submittedName>
        <fullName evidence="3">Twitching motility protein PilT</fullName>
    </submittedName>
</protein>
<evidence type="ECO:0000313" key="3">
    <source>
        <dbReference type="EMBL" id="CAA9216111.1"/>
    </source>
</evidence>
<dbReference type="NCBIfam" id="TIGR01420">
    <property type="entry name" value="pilT_fam"/>
    <property type="match status" value="1"/>
</dbReference>
<dbReference type="AlphaFoldDB" id="A0A6J4H9Q9"/>
<gene>
    <name evidence="3" type="ORF">AVDCRST_MAG63-232</name>
</gene>
<comment type="similarity">
    <text evidence="1">Belongs to the GSP E family.</text>
</comment>
<dbReference type="Gene3D" id="3.30.450.90">
    <property type="match status" value="1"/>
</dbReference>
<evidence type="ECO:0000259" key="2">
    <source>
        <dbReference type="PROSITE" id="PS00662"/>
    </source>
</evidence>
<evidence type="ECO:0000256" key="1">
    <source>
        <dbReference type="ARBA" id="ARBA00006611"/>
    </source>
</evidence>
<sequence length="422" mass="46337">MSNYLLPDDDLSLSGVAAASKMSVQHAALTPGDAELLSGLLNEGPARGNSAPLRMGLDDTYGDDEAPNLEDTHIEEVLRVSQKMKASDIHLSVGLPPMVRVDGKLAPTRWGTVTDREAQRLVYDILTSEQIEKFERTKELDFSYGVASIGRFRFNVYRQRGAVGCAMRAIPQTIPSLDQLRMPPILRELTRKHSGLILVTGPTGSGKSTTIASMIDVINNEREVHIMTMEDPIEYLHQHKTGMINQREIGADSDTFHNALRAALREDPDVILVGEMRDKETIAAALTLAETGHLVFGTLHTRNAPQTVDRIIDVFPPDQQDQIKVQLSNSLEAVVAQQLPPMLGGGRVAAIEVLIATSAVRNLIREGKSYQISSAIETGTQYGMQPMDKTLADLHKTGMISYEEALNRAIDRENLIRLVKGS</sequence>
<dbReference type="CDD" id="cd01131">
    <property type="entry name" value="PilT"/>
    <property type="match status" value="1"/>
</dbReference>
<dbReference type="InterPro" id="IPR001482">
    <property type="entry name" value="T2SS/T4SS_dom"/>
</dbReference>
<dbReference type="InterPro" id="IPR027417">
    <property type="entry name" value="P-loop_NTPase"/>
</dbReference>
<feature type="domain" description="Bacterial type II secretion system protein E" evidence="2">
    <location>
        <begin position="264"/>
        <end position="278"/>
    </location>
</feature>
<dbReference type="EMBL" id="CADCTO010000029">
    <property type="protein sequence ID" value="CAA9216111.1"/>
    <property type="molecule type" value="Genomic_DNA"/>
</dbReference>
<dbReference type="InterPro" id="IPR006321">
    <property type="entry name" value="PilT/PilU"/>
</dbReference>
<accession>A0A6J4H9Q9</accession>
<dbReference type="PANTHER" id="PTHR30486">
    <property type="entry name" value="TWITCHING MOTILITY PROTEIN PILT"/>
    <property type="match status" value="1"/>
</dbReference>